<protein>
    <recommendedName>
        <fullName evidence="2">F-box/LRR-repeat protein 15/At3g58940/PEG3-like LRR domain-containing protein</fullName>
    </recommendedName>
</protein>
<organism evidence="3 4">
    <name type="scientific">Urochloa decumbens</name>
    <dbReference type="NCBI Taxonomy" id="240449"/>
    <lineage>
        <taxon>Eukaryota</taxon>
        <taxon>Viridiplantae</taxon>
        <taxon>Streptophyta</taxon>
        <taxon>Embryophyta</taxon>
        <taxon>Tracheophyta</taxon>
        <taxon>Spermatophyta</taxon>
        <taxon>Magnoliopsida</taxon>
        <taxon>Liliopsida</taxon>
        <taxon>Poales</taxon>
        <taxon>Poaceae</taxon>
        <taxon>PACMAD clade</taxon>
        <taxon>Panicoideae</taxon>
        <taxon>Panicodae</taxon>
        <taxon>Paniceae</taxon>
        <taxon>Melinidinae</taxon>
        <taxon>Urochloa</taxon>
    </lineage>
</organism>
<dbReference type="Pfam" id="PF24758">
    <property type="entry name" value="LRR_At5g56370"/>
    <property type="match status" value="1"/>
</dbReference>
<feature type="region of interest" description="Disordered" evidence="1">
    <location>
        <begin position="1"/>
        <end position="29"/>
    </location>
</feature>
<feature type="domain" description="F-box/LRR-repeat protein 15/At3g58940/PEG3-like LRR" evidence="2">
    <location>
        <begin position="118"/>
        <end position="334"/>
    </location>
</feature>
<dbReference type="SUPFAM" id="SSF52047">
    <property type="entry name" value="RNI-like"/>
    <property type="match status" value="1"/>
</dbReference>
<dbReference type="Gene3D" id="3.80.10.10">
    <property type="entry name" value="Ribonuclease Inhibitor"/>
    <property type="match status" value="1"/>
</dbReference>
<dbReference type="SUPFAM" id="SSF81383">
    <property type="entry name" value="F-box domain"/>
    <property type="match status" value="1"/>
</dbReference>
<keyword evidence="4" id="KW-1185">Reference proteome</keyword>
<dbReference type="InterPro" id="IPR055411">
    <property type="entry name" value="LRR_FXL15/At3g58940/PEG3-like"/>
</dbReference>
<reference evidence="4" key="1">
    <citation type="submission" date="2024-06" db="EMBL/GenBank/DDBJ databases">
        <authorList>
            <person name="Ryan C."/>
        </authorList>
    </citation>
    <scope>NUCLEOTIDE SEQUENCE [LARGE SCALE GENOMIC DNA]</scope>
</reference>
<dbReference type="InterPro" id="IPR053781">
    <property type="entry name" value="F-box_AtFBL13-like"/>
</dbReference>
<accession>A0ABC9FI93</accession>
<dbReference type="PANTHER" id="PTHR32141:SF123">
    <property type="entry name" value="F-BOX DOMAIN-CONTAINING PROTEIN"/>
    <property type="match status" value="1"/>
</dbReference>
<dbReference type="InterPro" id="IPR055302">
    <property type="entry name" value="F-box_dom-containing"/>
</dbReference>
<evidence type="ECO:0000259" key="2">
    <source>
        <dbReference type="Pfam" id="PF24758"/>
    </source>
</evidence>
<evidence type="ECO:0000313" key="4">
    <source>
        <dbReference type="Proteomes" id="UP001497457"/>
    </source>
</evidence>
<reference evidence="3 4" key="2">
    <citation type="submission" date="2024-10" db="EMBL/GenBank/DDBJ databases">
        <authorList>
            <person name="Ryan C."/>
        </authorList>
    </citation>
    <scope>NUCLEOTIDE SEQUENCE [LARGE SCALE GENOMIC DNA]</scope>
</reference>
<dbReference type="AlphaFoldDB" id="A0ABC9FI93"/>
<proteinExistence type="predicted"/>
<sequence>MAPTEAPNPQPPAKKKRNSHSQEPVEGGGVDLISGLPDAILGDIISLLPTKDGARTQGLASRWRHLWCSAPLNLDRSDLPSDREALEGVVSRILAVHRGPGRRFCVPAGYLEDRPATVDSWLRSPALDNLEEIDFCLPPASNFHFSATLRVATLSKCRIPDGFAESLHFSQLNQLGLKKVTISEGALHGLISRCPVLEFLLLSDCTGICRARINSSSLRGIGVRAVCYQDAGLRLSELIIEDAPCLERLHYAEYFGITVSVIAAPKLQALGCSISPWSVSRLLLGSTEFQELYVVSLTTVMRSVKILAVDSWFTELDMVIGLMKCFPCLEKLYIQTCRSVRQNLWRRKHKHFIQNYDIRIKTIVLGTYRGIKAQVNFASFFILNATELEVMRIELKDNDYNESFLVEHHRRLQMDKRASIGARLDFVKRGLCRNHLDINHVRDLALTDPFECCC</sequence>
<dbReference type="InterPro" id="IPR036047">
    <property type="entry name" value="F-box-like_dom_sf"/>
</dbReference>
<dbReference type="PANTHER" id="PTHR32141">
    <property type="match status" value="1"/>
</dbReference>
<evidence type="ECO:0000256" key="1">
    <source>
        <dbReference type="SAM" id="MobiDB-lite"/>
    </source>
</evidence>
<dbReference type="EMBL" id="OZ075116">
    <property type="protein sequence ID" value="CAL5076059.1"/>
    <property type="molecule type" value="Genomic_DNA"/>
</dbReference>
<evidence type="ECO:0000313" key="3">
    <source>
        <dbReference type="EMBL" id="CAL5076059.1"/>
    </source>
</evidence>
<gene>
    <name evidence="3" type="ORF">URODEC1_LOCUS105959</name>
</gene>
<dbReference type="InterPro" id="IPR032675">
    <property type="entry name" value="LRR_dom_sf"/>
</dbReference>
<dbReference type="CDD" id="cd22160">
    <property type="entry name" value="F-box_AtFBL13-like"/>
    <property type="match status" value="1"/>
</dbReference>
<feature type="compositionally biased region" description="Pro residues" evidence="1">
    <location>
        <begin position="1"/>
        <end position="12"/>
    </location>
</feature>
<name>A0ABC9FI93_9POAL</name>
<dbReference type="Proteomes" id="UP001497457">
    <property type="component" value="Chromosome 6rd"/>
</dbReference>